<sequence length="35" mass="3965">MLDHWSETAALSQSVGVRGGLTIWKLRHCLRAWGQ</sequence>
<proteinExistence type="predicted"/>
<dbReference type="EMBL" id="CATNWA010008516">
    <property type="protein sequence ID" value="CAI9556352.1"/>
    <property type="molecule type" value="Genomic_DNA"/>
</dbReference>
<dbReference type="Proteomes" id="UP001162483">
    <property type="component" value="Unassembled WGS sequence"/>
</dbReference>
<comment type="caution">
    <text evidence="1">The sequence shown here is derived from an EMBL/GenBank/DDBJ whole genome shotgun (WGS) entry which is preliminary data.</text>
</comment>
<evidence type="ECO:0000313" key="2">
    <source>
        <dbReference type="Proteomes" id="UP001162483"/>
    </source>
</evidence>
<evidence type="ECO:0000313" key="1">
    <source>
        <dbReference type="EMBL" id="CAI9556352.1"/>
    </source>
</evidence>
<organism evidence="1 2">
    <name type="scientific">Staurois parvus</name>
    <dbReference type="NCBI Taxonomy" id="386267"/>
    <lineage>
        <taxon>Eukaryota</taxon>
        <taxon>Metazoa</taxon>
        <taxon>Chordata</taxon>
        <taxon>Craniata</taxon>
        <taxon>Vertebrata</taxon>
        <taxon>Euteleostomi</taxon>
        <taxon>Amphibia</taxon>
        <taxon>Batrachia</taxon>
        <taxon>Anura</taxon>
        <taxon>Neobatrachia</taxon>
        <taxon>Ranoidea</taxon>
        <taxon>Ranidae</taxon>
        <taxon>Staurois</taxon>
    </lineage>
</organism>
<reference evidence="1" key="1">
    <citation type="submission" date="2023-05" db="EMBL/GenBank/DDBJ databases">
        <authorList>
            <person name="Stuckert A."/>
        </authorList>
    </citation>
    <scope>NUCLEOTIDE SEQUENCE</scope>
</reference>
<protein>
    <submittedName>
        <fullName evidence="1">Uncharacterized protein</fullName>
    </submittedName>
</protein>
<keyword evidence="2" id="KW-1185">Reference proteome</keyword>
<name>A0ABN9CB07_9NEOB</name>
<gene>
    <name evidence="1" type="ORF">SPARVUS_LOCUS4538526</name>
</gene>
<accession>A0ABN9CB07</accession>